<name>A0A6F8YVT1_9ACTN</name>
<protein>
    <recommendedName>
        <fullName evidence="2">2TM domain-containing protein</fullName>
    </recommendedName>
</protein>
<organism evidence="3 4">
    <name type="scientific">Phytohabitans suffuscus</name>
    <dbReference type="NCBI Taxonomy" id="624315"/>
    <lineage>
        <taxon>Bacteria</taxon>
        <taxon>Bacillati</taxon>
        <taxon>Actinomycetota</taxon>
        <taxon>Actinomycetes</taxon>
        <taxon>Micromonosporales</taxon>
        <taxon>Micromonosporaceae</taxon>
    </lineage>
</organism>
<reference evidence="3 4" key="1">
    <citation type="submission" date="2020-03" db="EMBL/GenBank/DDBJ databases">
        <title>Whole genome shotgun sequence of Phytohabitans suffuscus NBRC 105367.</title>
        <authorList>
            <person name="Komaki H."/>
            <person name="Tamura T."/>
        </authorList>
    </citation>
    <scope>NUCLEOTIDE SEQUENCE [LARGE SCALE GENOMIC DNA]</scope>
    <source>
        <strain evidence="3 4">NBRC 105367</strain>
    </source>
</reference>
<dbReference type="AlphaFoldDB" id="A0A6F8YVT1"/>
<dbReference type="RefSeq" id="WP_173162026.1">
    <property type="nucleotide sequence ID" value="NZ_AP022871.1"/>
</dbReference>
<keyword evidence="1" id="KW-0472">Membrane</keyword>
<sequence length="71" mass="8465">MTGHKSRKAQQWGLWSHVFWYVAANLAQVIVWWFATPDRFFWPLWSILGWGIGLLIHIWAFRVSTRSPVRP</sequence>
<dbReference type="Proteomes" id="UP000503011">
    <property type="component" value="Chromosome"/>
</dbReference>
<evidence type="ECO:0000313" key="3">
    <source>
        <dbReference type="EMBL" id="BCB89961.1"/>
    </source>
</evidence>
<feature type="transmembrane region" description="Helical" evidence="1">
    <location>
        <begin position="12"/>
        <end position="34"/>
    </location>
</feature>
<gene>
    <name evidence="3" type="ORF">Psuf_072740</name>
</gene>
<evidence type="ECO:0000313" key="4">
    <source>
        <dbReference type="Proteomes" id="UP000503011"/>
    </source>
</evidence>
<keyword evidence="4" id="KW-1185">Reference proteome</keyword>
<dbReference type="KEGG" id="psuu:Psuf_072740"/>
<evidence type="ECO:0000259" key="2">
    <source>
        <dbReference type="Pfam" id="PF13239"/>
    </source>
</evidence>
<reference evidence="3 4" key="2">
    <citation type="submission" date="2020-03" db="EMBL/GenBank/DDBJ databases">
        <authorList>
            <person name="Ichikawa N."/>
            <person name="Kimura A."/>
            <person name="Kitahashi Y."/>
            <person name="Uohara A."/>
        </authorList>
    </citation>
    <scope>NUCLEOTIDE SEQUENCE [LARGE SCALE GENOMIC DNA]</scope>
    <source>
        <strain evidence="3 4">NBRC 105367</strain>
    </source>
</reference>
<evidence type="ECO:0000256" key="1">
    <source>
        <dbReference type="SAM" id="Phobius"/>
    </source>
</evidence>
<accession>A0A6F8YVT1</accession>
<feature type="transmembrane region" description="Helical" evidence="1">
    <location>
        <begin position="40"/>
        <end position="61"/>
    </location>
</feature>
<feature type="domain" description="2TM" evidence="2">
    <location>
        <begin position="5"/>
        <end position="60"/>
    </location>
</feature>
<dbReference type="EMBL" id="AP022871">
    <property type="protein sequence ID" value="BCB89961.1"/>
    <property type="molecule type" value="Genomic_DNA"/>
</dbReference>
<keyword evidence="1" id="KW-0812">Transmembrane</keyword>
<proteinExistence type="predicted"/>
<dbReference type="InterPro" id="IPR025698">
    <property type="entry name" value="2TM_dom"/>
</dbReference>
<keyword evidence="1" id="KW-1133">Transmembrane helix</keyword>
<dbReference type="Pfam" id="PF13239">
    <property type="entry name" value="2TM"/>
    <property type="match status" value="1"/>
</dbReference>